<evidence type="ECO:0000256" key="2">
    <source>
        <dbReference type="ARBA" id="ARBA00004834"/>
    </source>
</evidence>
<dbReference type="GO" id="GO:0046373">
    <property type="term" value="P:L-arabinose metabolic process"/>
    <property type="evidence" value="ECO:0007669"/>
    <property type="project" value="InterPro"/>
</dbReference>
<keyword evidence="6 10" id="KW-0378">Hydrolase</keyword>
<dbReference type="RefSeq" id="XP_007407432.1">
    <property type="nucleotide sequence ID" value="XM_007407370.1"/>
</dbReference>
<gene>
    <name evidence="10" type="ORF">MELLADRAFT_96325</name>
</gene>
<dbReference type="GeneID" id="18937564"/>
<dbReference type="eggNOG" id="ENOG502QQEX">
    <property type="taxonomic scope" value="Eukaryota"/>
</dbReference>
<dbReference type="GO" id="GO:0031222">
    <property type="term" value="P:arabinan catabolic process"/>
    <property type="evidence" value="ECO:0007669"/>
    <property type="project" value="UniProtKB-UniPathway"/>
</dbReference>
<dbReference type="InParanoid" id="F4RED3"/>
<dbReference type="Pfam" id="PF06964">
    <property type="entry name" value="Alpha-L-AF_C"/>
    <property type="match status" value="1"/>
</dbReference>
<keyword evidence="5 8" id="KW-0732">Signal</keyword>
<dbReference type="InterPro" id="IPR017853">
    <property type="entry name" value="GH"/>
</dbReference>
<dbReference type="HOGENOM" id="CLU_010060_1_1_1"/>
<dbReference type="Pfam" id="PF22848">
    <property type="entry name" value="ASD1_dom"/>
    <property type="match status" value="1"/>
</dbReference>
<sequence length="660" mass="71994">MRKSLAHFPAYLSLSLALILQSQAQNGGPTVITLEGKPAQTIPNLYGMMYEDINHAGDGGLYAELLRNRALQGKNPKNQADALEAWSSNGNIKLAAVDLSGSLPLSEALPNALEVTVAAGQQGSVVNSGYWGIKVDQAWTYTASFYAKIATKGTKCGPGMSVQLLTTGQSGTILAQESIQSSCLTDTWQKFDVQLRPKNSAADAKNDFAIAFTSTSNADEVIHITLASLFPPTFKNRPNGVRIDLAQATAALKRSFFRWGGNNIEGYSAGDRWKWDRTVGPLTDRPGRKGNWGYTNTDGFGLFEVLQFCEDLNMEFIASVWSGLSLSPFKAVPESEIDKYIQEGVDMLNFIVGPASTKAGALRASLGHPEPFPVRFVEVGNEDFFDSATYSYRWGHLAPALMQQFPQLKFVATNVPHKPDLQPEPYGWDIHSYQTAEWYVAHTQDYDSYPRNGQKIFQLESKSNMSQFASNGPKIGQGPARPTQEGAVGEAAYMTGFERNSDIVEGIAYAPSYINVQVPEASQWHPNLLGFELGDLFDCTMLTNVHLCLVSALRVYPTTSYYVQQMFATYLGDKYLPSNLPSKTDKLSWSATVSSSDDRSTRQVSINLPFTPGQVTTSTLQSSGNADSPPVTQQVPAQASPISLSLSSQSVTVVIIARGR</sequence>
<evidence type="ECO:0000313" key="11">
    <source>
        <dbReference type="Proteomes" id="UP000001072"/>
    </source>
</evidence>
<dbReference type="SMART" id="SM00813">
    <property type="entry name" value="Alpha-L-AF_C"/>
    <property type="match status" value="1"/>
</dbReference>
<dbReference type="UniPathway" id="UPA00667"/>
<evidence type="ECO:0000256" key="3">
    <source>
        <dbReference type="ARBA" id="ARBA00007186"/>
    </source>
</evidence>
<feature type="chain" id="PRO_5003315031" description="non-reducing end alpha-L-arabinofuranosidase" evidence="8">
    <location>
        <begin position="25"/>
        <end position="660"/>
    </location>
</feature>
<comment type="catalytic activity">
    <reaction evidence="1">
        <text>Hydrolysis of terminal non-reducing alpha-L-arabinofuranoside residues in alpha-L-arabinosides.</text>
        <dbReference type="EC" id="3.2.1.55"/>
    </reaction>
</comment>
<reference evidence="11" key="1">
    <citation type="journal article" date="2011" name="Proc. Natl. Acad. Sci. U.S.A.">
        <title>Obligate biotrophy features unraveled by the genomic analysis of rust fungi.</title>
        <authorList>
            <person name="Duplessis S."/>
            <person name="Cuomo C.A."/>
            <person name="Lin Y.-C."/>
            <person name="Aerts A."/>
            <person name="Tisserant E."/>
            <person name="Veneault-Fourrey C."/>
            <person name="Joly D.L."/>
            <person name="Hacquard S."/>
            <person name="Amselem J."/>
            <person name="Cantarel B.L."/>
            <person name="Chiu R."/>
            <person name="Coutinho P.M."/>
            <person name="Feau N."/>
            <person name="Field M."/>
            <person name="Frey P."/>
            <person name="Gelhaye E."/>
            <person name="Goldberg J."/>
            <person name="Grabherr M.G."/>
            <person name="Kodira C.D."/>
            <person name="Kohler A."/>
            <person name="Kuees U."/>
            <person name="Lindquist E.A."/>
            <person name="Lucas S.M."/>
            <person name="Mago R."/>
            <person name="Mauceli E."/>
            <person name="Morin E."/>
            <person name="Murat C."/>
            <person name="Pangilinan J.L."/>
            <person name="Park R."/>
            <person name="Pearson M."/>
            <person name="Quesneville H."/>
            <person name="Rouhier N."/>
            <person name="Sakthikumar S."/>
            <person name="Salamov A.A."/>
            <person name="Schmutz J."/>
            <person name="Selles B."/>
            <person name="Shapiro H."/>
            <person name="Tanguay P."/>
            <person name="Tuskan G.A."/>
            <person name="Henrissat B."/>
            <person name="Van de Peer Y."/>
            <person name="Rouze P."/>
            <person name="Ellis J.G."/>
            <person name="Dodds P.N."/>
            <person name="Schein J.E."/>
            <person name="Zhong S."/>
            <person name="Hamelin R.C."/>
            <person name="Grigoriev I.V."/>
            <person name="Szabo L.J."/>
            <person name="Martin F."/>
        </authorList>
    </citation>
    <scope>NUCLEOTIDE SEQUENCE [LARGE SCALE GENOMIC DNA]</scope>
    <source>
        <strain evidence="11">98AG31 / pathotype 3-4-7</strain>
    </source>
</reference>
<dbReference type="PANTHER" id="PTHR31776:SF0">
    <property type="entry name" value="ALPHA-L-ARABINOFURANOSIDASE 1"/>
    <property type="match status" value="1"/>
</dbReference>
<feature type="domain" description="Alpha-L-arabinofuranosidase C-terminal" evidence="9">
    <location>
        <begin position="476"/>
        <end position="650"/>
    </location>
</feature>
<dbReference type="AlphaFoldDB" id="F4RED3"/>
<keyword evidence="11" id="KW-1185">Reference proteome</keyword>
<evidence type="ECO:0000313" key="10">
    <source>
        <dbReference type="EMBL" id="EGG09072.1"/>
    </source>
</evidence>
<dbReference type="InterPro" id="IPR010720">
    <property type="entry name" value="Alpha-L-AF_C"/>
</dbReference>
<evidence type="ECO:0000256" key="7">
    <source>
        <dbReference type="ARBA" id="ARBA00023180"/>
    </source>
</evidence>
<dbReference type="PANTHER" id="PTHR31776">
    <property type="entry name" value="ALPHA-L-ARABINOFURANOSIDASE 1"/>
    <property type="match status" value="1"/>
</dbReference>
<comment type="similarity">
    <text evidence="3">Belongs to the glycosyl hydrolase 51 family.</text>
</comment>
<dbReference type="Proteomes" id="UP000001072">
    <property type="component" value="Unassembled WGS sequence"/>
</dbReference>
<dbReference type="Gene3D" id="2.60.120.260">
    <property type="entry name" value="Galactose-binding domain-like"/>
    <property type="match status" value="1"/>
</dbReference>
<feature type="signal peptide" evidence="8">
    <location>
        <begin position="1"/>
        <end position="24"/>
    </location>
</feature>
<evidence type="ECO:0000256" key="1">
    <source>
        <dbReference type="ARBA" id="ARBA00001462"/>
    </source>
</evidence>
<evidence type="ECO:0000256" key="6">
    <source>
        <dbReference type="ARBA" id="ARBA00022801"/>
    </source>
</evidence>
<evidence type="ECO:0000256" key="4">
    <source>
        <dbReference type="ARBA" id="ARBA00012670"/>
    </source>
</evidence>
<dbReference type="Gene3D" id="3.20.20.80">
    <property type="entry name" value="Glycosidases"/>
    <property type="match status" value="1"/>
</dbReference>
<dbReference type="VEuPathDB" id="FungiDB:MELLADRAFT_96325"/>
<dbReference type="STRING" id="747676.F4RED3"/>
<dbReference type="InterPro" id="IPR055235">
    <property type="entry name" value="ASD1_cat"/>
</dbReference>
<dbReference type="EMBL" id="GL883098">
    <property type="protein sequence ID" value="EGG09072.1"/>
    <property type="molecule type" value="Genomic_DNA"/>
</dbReference>
<proteinExistence type="inferred from homology"/>
<keyword evidence="7" id="KW-0325">Glycoprotein</keyword>
<protein>
    <recommendedName>
        <fullName evidence="4">non-reducing end alpha-L-arabinofuranosidase</fullName>
        <ecNumber evidence="4">3.2.1.55</ecNumber>
    </recommendedName>
</protein>
<dbReference type="GO" id="GO:0046556">
    <property type="term" value="F:alpha-L-arabinofuranosidase activity"/>
    <property type="evidence" value="ECO:0007669"/>
    <property type="project" value="UniProtKB-EC"/>
</dbReference>
<dbReference type="OrthoDB" id="406864at2759"/>
<dbReference type="InterPro" id="IPR051563">
    <property type="entry name" value="Glycosyl_Hydrolase_51"/>
</dbReference>
<dbReference type="SUPFAM" id="SSF51445">
    <property type="entry name" value="(Trans)glycosidases"/>
    <property type="match status" value="1"/>
</dbReference>
<accession>F4RED3</accession>
<dbReference type="KEGG" id="mlr:MELLADRAFT_96325"/>
<dbReference type="EC" id="3.2.1.55" evidence="4"/>
<organism evidence="11">
    <name type="scientific">Melampsora larici-populina (strain 98AG31 / pathotype 3-4-7)</name>
    <name type="common">Poplar leaf rust fungus</name>
    <dbReference type="NCBI Taxonomy" id="747676"/>
    <lineage>
        <taxon>Eukaryota</taxon>
        <taxon>Fungi</taxon>
        <taxon>Dikarya</taxon>
        <taxon>Basidiomycota</taxon>
        <taxon>Pucciniomycotina</taxon>
        <taxon>Pucciniomycetes</taxon>
        <taxon>Pucciniales</taxon>
        <taxon>Melampsoraceae</taxon>
        <taxon>Melampsora</taxon>
    </lineage>
</organism>
<evidence type="ECO:0000256" key="8">
    <source>
        <dbReference type="SAM" id="SignalP"/>
    </source>
</evidence>
<evidence type="ECO:0000256" key="5">
    <source>
        <dbReference type="ARBA" id="ARBA00022729"/>
    </source>
</evidence>
<evidence type="ECO:0000259" key="9">
    <source>
        <dbReference type="SMART" id="SM00813"/>
    </source>
</evidence>
<comment type="pathway">
    <text evidence="2">Glycan metabolism; L-arabinan degradation.</text>
</comment>
<name>F4RED3_MELLP</name>